<dbReference type="EMBL" id="BK014913">
    <property type="protein sequence ID" value="DAD82159.1"/>
    <property type="molecule type" value="Genomic_DNA"/>
</dbReference>
<name>A0A8S5MJD1_9CAUD</name>
<evidence type="ECO:0000313" key="1">
    <source>
        <dbReference type="EMBL" id="DAD82159.1"/>
    </source>
</evidence>
<dbReference type="EMBL" id="BK014913">
    <property type="protein sequence ID" value="DAD82236.1"/>
    <property type="molecule type" value="Genomic_DNA"/>
</dbReference>
<accession>A0A8S5MJD1</accession>
<proteinExistence type="predicted"/>
<organism evidence="1">
    <name type="scientific">Siphoviridae sp. ctwQg18</name>
    <dbReference type="NCBI Taxonomy" id="2826516"/>
    <lineage>
        <taxon>Viruses</taxon>
        <taxon>Duplodnaviria</taxon>
        <taxon>Heunggongvirae</taxon>
        <taxon>Uroviricota</taxon>
        <taxon>Caudoviricetes</taxon>
    </lineage>
</organism>
<reference evidence="1" key="1">
    <citation type="journal article" date="2021" name="Proc. Natl. Acad. Sci. U.S.A.">
        <title>A Catalog of Tens of Thousands of Viruses from Human Metagenomes Reveals Hidden Associations with Chronic Diseases.</title>
        <authorList>
            <person name="Tisza M.J."/>
            <person name="Buck C.B."/>
        </authorList>
    </citation>
    <scope>NUCLEOTIDE SEQUENCE</scope>
    <source>
        <strain evidence="1">CtwQg18</strain>
    </source>
</reference>
<sequence length="30" mass="3615">MHLQNSCFPTFPGLSFTELNRFTLFFRHLL</sequence>
<protein>
    <submittedName>
        <fullName evidence="1">Uncharacterized protein</fullName>
    </submittedName>
</protein>